<accession>A0A261SDP5</accession>
<feature type="compositionally biased region" description="Basic and acidic residues" evidence="1">
    <location>
        <begin position="15"/>
        <end position="26"/>
    </location>
</feature>
<feature type="region of interest" description="Disordered" evidence="1">
    <location>
        <begin position="15"/>
        <end position="41"/>
    </location>
</feature>
<protein>
    <recommendedName>
        <fullName evidence="4">SH3b domain-containing protein</fullName>
    </recommendedName>
</protein>
<evidence type="ECO:0008006" key="4">
    <source>
        <dbReference type="Google" id="ProtNLM"/>
    </source>
</evidence>
<evidence type="ECO:0000313" key="3">
    <source>
        <dbReference type="Proteomes" id="UP000216020"/>
    </source>
</evidence>
<name>A0A261SDP5_9BORD</name>
<gene>
    <name evidence="2" type="ORF">CAL29_14490</name>
</gene>
<comment type="caution">
    <text evidence="2">The sequence shown here is derived from an EMBL/GenBank/DDBJ whole genome shotgun (WGS) entry which is preliminary data.</text>
</comment>
<dbReference type="Proteomes" id="UP000216020">
    <property type="component" value="Unassembled WGS sequence"/>
</dbReference>
<evidence type="ECO:0000256" key="1">
    <source>
        <dbReference type="SAM" id="MobiDB-lite"/>
    </source>
</evidence>
<sequence length="107" mass="11902">MAALPAWADAHCEQLNDKLSGPDDNFRPPLSATAEPEAPSKRVYLRSAPDEQCAAGQPFIVRGDRVVVYKPYKEWMQVMYVSKSGDDYTGWVRETELRETGTLGPGN</sequence>
<organism evidence="2 3">
    <name type="scientific">Bordetella genomosp. 10</name>
    <dbReference type="NCBI Taxonomy" id="1416804"/>
    <lineage>
        <taxon>Bacteria</taxon>
        <taxon>Pseudomonadati</taxon>
        <taxon>Pseudomonadota</taxon>
        <taxon>Betaproteobacteria</taxon>
        <taxon>Burkholderiales</taxon>
        <taxon>Alcaligenaceae</taxon>
        <taxon>Bordetella</taxon>
    </lineage>
</organism>
<keyword evidence="3" id="KW-1185">Reference proteome</keyword>
<evidence type="ECO:0000313" key="2">
    <source>
        <dbReference type="EMBL" id="OZI35092.1"/>
    </source>
</evidence>
<dbReference type="AlphaFoldDB" id="A0A261SDP5"/>
<proteinExistence type="predicted"/>
<dbReference type="EMBL" id="NEVM01000002">
    <property type="protein sequence ID" value="OZI35092.1"/>
    <property type="molecule type" value="Genomic_DNA"/>
</dbReference>
<reference evidence="3" key="1">
    <citation type="submission" date="2017-05" db="EMBL/GenBank/DDBJ databases">
        <title>Complete and WGS of Bordetella genogroups.</title>
        <authorList>
            <person name="Spilker T."/>
            <person name="Lipuma J."/>
        </authorList>
    </citation>
    <scope>NUCLEOTIDE SEQUENCE [LARGE SCALE GENOMIC DNA]</scope>
    <source>
        <strain evidence="3">AU16122</strain>
    </source>
</reference>